<dbReference type="KEGG" id="nta:107800091"/>
<name>A0A1S4AQ60_TOBAC</name>
<gene>
    <name evidence="2" type="primary">LOC107800091</name>
</gene>
<dbReference type="SUPFAM" id="SSF56672">
    <property type="entry name" value="DNA/RNA polymerases"/>
    <property type="match status" value="1"/>
</dbReference>
<dbReference type="PANTHER" id="PTHR11439">
    <property type="entry name" value="GAG-POL-RELATED RETROTRANSPOSON"/>
    <property type="match status" value="1"/>
</dbReference>
<reference evidence="2" key="1">
    <citation type="submission" date="2025-08" db="UniProtKB">
        <authorList>
            <consortium name="RefSeq"/>
        </authorList>
    </citation>
    <scope>IDENTIFICATION</scope>
</reference>
<dbReference type="RefSeq" id="XP_016478721.1">
    <property type="nucleotide sequence ID" value="XM_016623235.1"/>
</dbReference>
<dbReference type="OrthoDB" id="1300507at2759"/>
<dbReference type="Pfam" id="PF07727">
    <property type="entry name" value="RVT_2"/>
    <property type="match status" value="1"/>
</dbReference>
<feature type="domain" description="Reverse transcriptase Ty1/copia-type" evidence="1">
    <location>
        <begin position="3"/>
        <end position="80"/>
    </location>
</feature>
<dbReference type="AlphaFoldDB" id="A0A1S4AQ60"/>
<evidence type="ECO:0000259" key="1">
    <source>
        <dbReference type="Pfam" id="PF07727"/>
    </source>
</evidence>
<dbReference type="PANTHER" id="PTHR11439:SF506">
    <property type="entry name" value="REVERSE TRANSCRIPTASE TY1_COPIA-TYPE DOMAIN-CONTAINING PROTEIN"/>
    <property type="match status" value="1"/>
</dbReference>
<accession>A0A1S4AQ60</accession>
<organism evidence="2">
    <name type="scientific">Nicotiana tabacum</name>
    <name type="common">Common tobacco</name>
    <dbReference type="NCBI Taxonomy" id="4097"/>
    <lineage>
        <taxon>Eukaryota</taxon>
        <taxon>Viridiplantae</taxon>
        <taxon>Streptophyta</taxon>
        <taxon>Embryophyta</taxon>
        <taxon>Tracheophyta</taxon>
        <taxon>Spermatophyta</taxon>
        <taxon>Magnoliopsida</taxon>
        <taxon>eudicotyledons</taxon>
        <taxon>Gunneridae</taxon>
        <taxon>Pentapetalae</taxon>
        <taxon>asterids</taxon>
        <taxon>lamiids</taxon>
        <taxon>Solanales</taxon>
        <taxon>Solanaceae</taxon>
        <taxon>Nicotianoideae</taxon>
        <taxon>Nicotianeae</taxon>
        <taxon>Nicotiana</taxon>
    </lineage>
</organism>
<proteinExistence type="predicted"/>
<sequence length="259" mass="29376">MLVYVDDLLVTGTSLALIQQVKKDLQARFKMKDLGELKLFLSIEFLRSKEGILMNQRKYALELVSEMGLAGSRTAATPLEFHHKLSYVELDRFLHTNENSVQVLSQYMHAPKQSHMDATIRVVRYIKGTAGLGLLVPPDGSIELLAFCDSDWGARVEVKKSVEGYMMKFGQAMVSWKSKKQSTISRSSAEAEFRSMASTVAEITWLIGLFKELGVKVNLHVQLFCDSKDAIQIAAHPIFHERTKFFDIDCHFVREKNSR</sequence>
<dbReference type="PaxDb" id="4097-A0A1S4AQ60"/>
<evidence type="ECO:0000313" key="2">
    <source>
        <dbReference type="RefSeq" id="XP_016478721.1"/>
    </source>
</evidence>
<dbReference type="CDD" id="cd09272">
    <property type="entry name" value="RNase_HI_RT_Ty1"/>
    <property type="match status" value="1"/>
</dbReference>
<dbReference type="InterPro" id="IPR043502">
    <property type="entry name" value="DNA/RNA_pol_sf"/>
</dbReference>
<protein>
    <submittedName>
        <fullName evidence="2">Uncharacterized mitochondrial protein AtMg00810-like</fullName>
    </submittedName>
</protein>
<dbReference type="InterPro" id="IPR013103">
    <property type="entry name" value="RVT_2"/>
</dbReference>
<dbReference type="STRING" id="4097.A0A1S4AQ60"/>